<evidence type="ECO:0000256" key="1">
    <source>
        <dbReference type="SAM" id="Phobius"/>
    </source>
</evidence>
<evidence type="ECO:0000313" key="2">
    <source>
        <dbReference type="EMBL" id="MBL6903838.1"/>
    </source>
</evidence>
<comment type="caution">
    <text evidence="2">The sequence shown here is derived from an EMBL/GenBank/DDBJ whole genome shotgun (WGS) entry which is preliminary data.</text>
</comment>
<sequence length="146" mass="16390">MKNFLTLSVTSFVFSTVLWVLWHFVDTHVLFLAGKGGFFYLPHAARVLCVVYFGYKAIPGLYLGELVGPYVLDPGIYSFSLFIPSLISVMSVPFALTMLNSLGFTLGHTRSSPLNRRNYKHILLITFISAGFNALLVNLYMSRNNL</sequence>
<organism evidence="2 3">
    <name type="scientific">SAR86 cluster bacterium</name>
    <dbReference type="NCBI Taxonomy" id="2030880"/>
    <lineage>
        <taxon>Bacteria</taxon>
        <taxon>Pseudomonadati</taxon>
        <taxon>Pseudomonadota</taxon>
        <taxon>Gammaproteobacteria</taxon>
        <taxon>SAR86 cluster</taxon>
    </lineage>
</organism>
<feature type="transmembrane region" description="Helical" evidence="1">
    <location>
        <begin position="37"/>
        <end position="55"/>
    </location>
</feature>
<proteinExistence type="predicted"/>
<name>A0A937M376_9GAMM</name>
<evidence type="ECO:0000313" key="3">
    <source>
        <dbReference type="Proteomes" id="UP000705230"/>
    </source>
</evidence>
<dbReference type="Proteomes" id="UP000705230">
    <property type="component" value="Unassembled WGS sequence"/>
</dbReference>
<accession>A0A937M376</accession>
<dbReference type="EMBL" id="JADHSG010000022">
    <property type="protein sequence ID" value="MBL6903838.1"/>
    <property type="molecule type" value="Genomic_DNA"/>
</dbReference>
<feature type="non-terminal residue" evidence="2">
    <location>
        <position position="146"/>
    </location>
</feature>
<feature type="transmembrane region" description="Helical" evidence="1">
    <location>
        <begin position="75"/>
        <end position="102"/>
    </location>
</feature>
<feature type="transmembrane region" description="Helical" evidence="1">
    <location>
        <begin position="6"/>
        <end position="25"/>
    </location>
</feature>
<protein>
    <submittedName>
        <fullName evidence="2">Uncharacterized protein</fullName>
    </submittedName>
</protein>
<dbReference type="AlphaFoldDB" id="A0A937M376"/>
<keyword evidence="1" id="KW-1133">Transmembrane helix</keyword>
<keyword evidence="1" id="KW-0472">Membrane</keyword>
<reference evidence="2" key="1">
    <citation type="submission" date="2020-10" db="EMBL/GenBank/DDBJ databases">
        <title>Microbiome of the Black Sea water column analyzed by genome centric metagenomics.</title>
        <authorList>
            <person name="Cabello-Yeves P.J."/>
            <person name="Callieri C."/>
            <person name="Picazo A."/>
            <person name="Mehrshad M."/>
            <person name="Haro-Moreno J.M."/>
            <person name="Roda-Garcia J."/>
            <person name="Dzembekova N."/>
            <person name="Slabakova V."/>
            <person name="Slabakova N."/>
            <person name="Moncheva S."/>
            <person name="Rodriguez-Valera F."/>
        </authorList>
    </citation>
    <scope>NUCLEOTIDE SEQUENCE</scope>
    <source>
        <strain evidence="2">BS30m-G43</strain>
    </source>
</reference>
<gene>
    <name evidence="2" type="ORF">ISR29_06535</name>
</gene>
<feature type="transmembrane region" description="Helical" evidence="1">
    <location>
        <begin position="122"/>
        <end position="141"/>
    </location>
</feature>
<keyword evidence="1" id="KW-0812">Transmembrane</keyword>